<dbReference type="Proteomes" id="UP000483379">
    <property type="component" value="Unassembled WGS sequence"/>
</dbReference>
<accession>A0A6M0K6E0</accession>
<comment type="caution">
    <text evidence="2">The sequence shown here is derived from an EMBL/GenBank/DDBJ whole genome shotgun (WGS) entry which is preliminary data.</text>
</comment>
<keyword evidence="1" id="KW-1133">Transmembrane helix</keyword>
<keyword evidence="1" id="KW-0472">Membrane</keyword>
<gene>
    <name evidence="2" type="ORF">G3446_26525</name>
</gene>
<feature type="transmembrane region" description="Helical" evidence="1">
    <location>
        <begin position="138"/>
        <end position="157"/>
    </location>
</feature>
<evidence type="ECO:0000313" key="3">
    <source>
        <dbReference type="Proteomes" id="UP000483379"/>
    </source>
</evidence>
<feature type="transmembrane region" description="Helical" evidence="1">
    <location>
        <begin position="79"/>
        <end position="99"/>
    </location>
</feature>
<name>A0A6M0K6E0_9GAMM</name>
<feature type="transmembrane region" description="Helical" evidence="1">
    <location>
        <begin position="163"/>
        <end position="182"/>
    </location>
</feature>
<dbReference type="AlphaFoldDB" id="A0A6M0K6E0"/>
<evidence type="ECO:0000256" key="1">
    <source>
        <dbReference type="SAM" id="Phobius"/>
    </source>
</evidence>
<dbReference type="RefSeq" id="WP_164456655.1">
    <property type="nucleotide sequence ID" value="NZ_JAAIJQ010000228.1"/>
</dbReference>
<sequence length="200" mass="21932">MIHTLLNFLHHLGVIILASGLIGAWLAEWLSREVISLHGYLEAVRSMRALHDLSVLPGGVLIIASGGSLIALYHNGTNALAQPWLLGMAVLFLFELFIINRLTWPHAKRLEWLAGDDLIAGRLSRELVQAQEQLLPRLAHALDVPILIVILGLGVYRPQSLDSLLVATLFAVFTAGLLVYVLPCSRPFRTVCPNAGELAR</sequence>
<reference evidence="2 3" key="1">
    <citation type="submission" date="2020-02" db="EMBL/GenBank/DDBJ databases">
        <title>Genome sequences of Thiorhodococcus mannitoliphagus and Thiorhodococcus minor, purple sulfur photosynthetic bacteria in the gammaproteobacterial family, Chromatiaceae.</title>
        <authorList>
            <person name="Aviles F.A."/>
            <person name="Meyer T.E."/>
            <person name="Kyndt J.A."/>
        </authorList>
    </citation>
    <scope>NUCLEOTIDE SEQUENCE [LARGE SCALE GENOMIC DNA]</scope>
    <source>
        <strain evidence="2 3">DSM 11518</strain>
    </source>
</reference>
<keyword evidence="3" id="KW-1185">Reference proteome</keyword>
<keyword evidence="1" id="KW-0812">Transmembrane</keyword>
<proteinExistence type="predicted"/>
<dbReference type="Pfam" id="PF10027">
    <property type="entry name" value="DUF2269"/>
    <property type="match status" value="1"/>
</dbReference>
<dbReference type="EMBL" id="JAAIJQ010000228">
    <property type="protein sequence ID" value="NEV65338.1"/>
    <property type="molecule type" value="Genomic_DNA"/>
</dbReference>
<feature type="transmembrane region" description="Helical" evidence="1">
    <location>
        <begin position="12"/>
        <end position="30"/>
    </location>
</feature>
<protein>
    <submittedName>
        <fullName evidence="2">DUF2269 family protein</fullName>
    </submittedName>
</protein>
<organism evidence="2 3">
    <name type="scientific">Thiorhodococcus minor</name>
    <dbReference type="NCBI Taxonomy" id="57489"/>
    <lineage>
        <taxon>Bacteria</taxon>
        <taxon>Pseudomonadati</taxon>
        <taxon>Pseudomonadota</taxon>
        <taxon>Gammaproteobacteria</taxon>
        <taxon>Chromatiales</taxon>
        <taxon>Chromatiaceae</taxon>
        <taxon>Thiorhodococcus</taxon>
    </lineage>
</organism>
<evidence type="ECO:0000313" key="2">
    <source>
        <dbReference type="EMBL" id="NEV65338.1"/>
    </source>
</evidence>
<feature type="transmembrane region" description="Helical" evidence="1">
    <location>
        <begin position="50"/>
        <end position="73"/>
    </location>
</feature>
<dbReference type="InterPro" id="IPR018729">
    <property type="entry name" value="DUF2269_transmembrane"/>
</dbReference>